<evidence type="ECO:0000313" key="1">
    <source>
        <dbReference type="EMBL" id="THD66437.1"/>
    </source>
</evidence>
<comment type="caution">
    <text evidence="1">The sequence shown here is derived from an EMBL/GenBank/DDBJ whole genome shotgun (WGS) entry which is preliminary data.</text>
</comment>
<dbReference type="AlphaFoldDB" id="A0A4S3M0A7"/>
<sequence>MRFLNRLQTKIYRMIEGYKINRPLDGIWVDLKFLKLEDINKTQVLILAIIEVLERNSKGCFAGNSYFAKLLNITNKQVSANISDLKEKGYLFVEYTQPGNNGRLLKCKRLMEGSLD</sequence>
<dbReference type="OrthoDB" id="1428344at2"/>
<protein>
    <recommendedName>
        <fullName evidence="3">Helix-turn-helix domain-containing protein</fullName>
    </recommendedName>
</protein>
<organism evidence="1 2">
    <name type="scientific">Robertkochia marina</name>
    <dbReference type="NCBI Taxonomy" id="1227945"/>
    <lineage>
        <taxon>Bacteria</taxon>
        <taxon>Pseudomonadati</taxon>
        <taxon>Bacteroidota</taxon>
        <taxon>Flavobacteriia</taxon>
        <taxon>Flavobacteriales</taxon>
        <taxon>Flavobacteriaceae</taxon>
        <taxon>Robertkochia</taxon>
    </lineage>
</organism>
<proteinExistence type="predicted"/>
<dbReference type="Pfam" id="PF13730">
    <property type="entry name" value="HTH_36"/>
    <property type="match status" value="1"/>
</dbReference>
<keyword evidence="2" id="KW-1185">Reference proteome</keyword>
<name>A0A4S3M0A7_9FLAO</name>
<dbReference type="Proteomes" id="UP000305939">
    <property type="component" value="Unassembled WGS sequence"/>
</dbReference>
<accession>A0A4S3M0A7</accession>
<gene>
    <name evidence="1" type="ORF">E7Z59_11565</name>
</gene>
<reference evidence="1 2" key="1">
    <citation type="submission" date="2019-04" db="EMBL/GenBank/DDBJ databases">
        <title>Draft genome sequence of Robertkochia marina CC-AMO-30D.</title>
        <authorList>
            <person name="Hameed A."/>
            <person name="Lin S.-Y."/>
            <person name="Shahina M."/>
            <person name="Lai W.-A."/>
            <person name="Young C.-C."/>
        </authorList>
    </citation>
    <scope>NUCLEOTIDE SEQUENCE [LARGE SCALE GENOMIC DNA]</scope>
    <source>
        <strain evidence="1 2">CC-AMO-30D</strain>
    </source>
</reference>
<evidence type="ECO:0008006" key="3">
    <source>
        <dbReference type="Google" id="ProtNLM"/>
    </source>
</evidence>
<dbReference type="EMBL" id="SSMC01000003">
    <property type="protein sequence ID" value="THD66437.1"/>
    <property type="molecule type" value="Genomic_DNA"/>
</dbReference>
<evidence type="ECO:0000313" key="2">
    <source>
        <dbReference type="Proteomes" id="UP000305939"/>
    </source>
</evidence>